<dbReference type="SUPFAM" id="SSF55073">
    <property type="entry name" value="Nucleotide cyclase"/>
    <property type="match status" value="1"/>
</dbReference>
<dbReference type="InterPro" id="IPR011990">
    <property type="entry name" value="TPR-like_helical_dom_sf"/>
</dbReference>
<evidence type="ECO:0000313" key="5">
    <source>
        <dbReference type="Proteomes" id="UP001279642"/>
    </source>
</evidence>
<dbReference type="PANTHER" id="PTHR43081:SF19">
    <property type="entry name" value="PH-SENSITIVE ADENYLATE CYCLASE RV1264"/>
    <property type="match status" value="1"/>
</dbReference>
<evidence type="ECO:0000313" key="4">
    <source>
        <dbReference type="EMBL" id="MDY0881544.1"/>
    </source>
</evidence>
<dbReference type="Pfam" id="PF13432">
    <property type="entry name" value="TPR_16"/>
    <property type="match status" value="1"/>
</dbReference>
<accession>A0ABU5E749</accession>
<comment type="caution">
    <text evidence="4">The sequence shown here is derived from an EMBL/GenBank/DDBJ whole genome shotgun (WGS) entry which is preliminary data.</text>
</comment>
<dbReference type="Pfam" id="PF13181">
    <property type="entry name" value="TPR_8"/>
    <property type="match status" value="1"/>
</dbReference>
<keyword evidence="2" id="KW-1133">Transmembrane helix</keyword>
<evidence type="ECO:0000259" key="3">
    <source>
        <dbReference type="PROSITE" id="PS50125"/>
    </source>
</evidence>
<dbReference type="SMART" id="SM00028">
    <property type="entry name" value="TPR"/>
    <property type="match status" value="3"/>
</dbReference>
<dbReference type="Gene3D" id="3.40.50.10070">
    <property type="entry name" value="TolB, N-terminal domain"/>
    <property type="match status" value="1"/>
</dbReference>
<gene>
    <name evidence="4" type="ORF">SMD27_01685</name>
</gene>
<dbReference type="RefSeq" id="WP_320506603.1">
    <property type="nucleotide sequence ID" value="NZ_JAXCLW010000001.1"/>
</dbReference>
<dbReference type="EMBL" id="JAXCLW010000001">
    <property type="protein sequence ID" value="MDY0881544.1"/>
    <property type="molecule type" value="Genomic_DNA"/>
</dbReference>
<name>A0ABU5E749_9PROT</name>
<feature type="transmembrane region" description="Helical" evidence="2">
    <location>
        <begin position="204"/>
        <end position="222"/>
    </location>
</feature>
<keyword evidence="1" id="KW-0802">TPR repeat</keyword>
<feature type="repeat" description="TPR" evidence="1">
    <location>
        <begin position="464"/>
        <end position="497"/>
    </location>
</feature>
<evidence type="ECO:0000256" key="2">
    <source>
        <dbReference type="SAM" id="Phobius"/>
    </source>
</evidence>
<sequence>MEDPKIAGGGIMKTERRLAAIASLDVVDYTRLMEADEAATHVALSACMREIVEPLVAAYRGHIFKFTGDGALIEFASAVDAVKCVFEIQRSLQEWNASASSERPIIFRIGVNVGDVIFAEQDVYGMGVNVAARLQALADPGTIFVSAVVVDHIHNQVNLDLDYIGQRHVKNVSEPIKVYRMRPGPGTRPAVHRRPIPQWRRPRALAALIVVLAGIALAIAWWQPWHRNPILQPPDKASIAILPFDNLSGDSGQVYLAEGITEDLITNLAKFPDLYVIARNSSSIYTDKPVKVQRIRDELGASYVVEGSVQKAGNSLRVTAQLIDTETGEHIWAERYDRNVDKIFQIQDDVAASIAGTLTGTTGMLAAAELKRVSDKPPQTFIAYDYLMQGWHEWYKFTPEGNREARRLFEIARNADPGYARAYAGLAWTYALDYEYDWTEDYKNAVDQALGLAKKAVQLGPKDYRSYWVLGWAYLYSWQHEQAEAAYNRARDMNPNDAELLAEMASLLIYIGRPEQAITQIKEAMRRNPFFDQWYVEYLGWAYQEAGRPQECIETLEKIIDAQPSEEQLWLLRILAACYADPKVNRMADAQRIAKEILKLDPGFSMAAHRKYVEETLPYKTPQQIDRWIAAFSRVGLPQ</sequence>
<dbReference type="PANTHER" id="PTHR43081">
    <property type="entry name" value="ADENYLATE CYCLASE, TERMINAL-DIFFERENTIATION SPECIFIC-RELATED"/>
    <property type="match status" value="1"/>
</dbReference>
<dbReference type="Gene3D" id="1.25.40.10">
    <property type="entry name" value="Tetratricopeptide repeat domain"/>
    <property type="match status" value="1"/>
</dbReference>
<dbReference type="Proteomes" id="UP001279642">
    <property type="component" value="Unassembled WGS sequence"/>
</dbReference>
<dbReference type="CDD" id="cd07302">
    <property type="entry name" value="CHD"/>
    <property type="match status" value="1"/>
</dbReference>
<organism evidence="4 5">
    <name type="scientific">Dongia soli</name>
    <dbReference type="NCBI Taxonomy" id="600628"/>
    <lineage>
        <taxon>Bacteria</taxon>
        <taxon>Pseudomonadati</taxon>
        <taxon>Pseudomonadota</taxon>
        <taxon>Alphaproteobacteria</taxon>
        <taxon>Rhodospirillales</taxon>
        <taxon>Dongiaceae</taxon>
        <taxon>Dongia</taxon>
    </lineage>
</organism>
<dbReference type="SUPFAM" id="SSF52964">
    <property type="entry name" value="TolB, N-terminal domain"/>
    <property type="match status" value="1"/>
</dbReference>
<dbReference type="PROSITE" id="PS50005">
    <property type="entry name" value="TPR"/>
    <property type="match status" value="1"/>
</dbReference>
<dbReference type="PROSITE" id="PS50125">
    <property type="entry name" value="GUANYLATE_CYCLASE_2"/>
    <property type="match status" value="1"/>
</dbReference>
<dbReference type="InterPro" id="IPR001054">
    <property type="entry name" value="A/G_cyclase"/>
</dbReference>
<dbReference type="InterPro" id="IPR050697">
    <property type="entry name" value="Adenylyl/Guanylyl_Cyclase_3/4"/>
</dbReference>
<dbReference type="InterPro" id="IPR019734">
    <property type="entry name" value="TPR_rpt"/>
</dbReference>
<keyword evidence="5" id="KW-1185">Reference proteome</keyword>
<dbReference type="InterPro" id="IPR029787">
    <property type="entry name" value="Nucleotide_cyclase"/>
</dbReference>
<dbReference type="Gene3D" id="3.30.70.1230">
    <property type="entry name" value="Nucleotide cyclase"/>
    <property type="match status" value="1"/>
</dbReference>
<keyword evidence="2" id="KW-0472">Membrane</keyword>
<protein>
    <submittedName>
        <fullName evidence="4">Tetratricopeptide repeat protein</fullName>
    </submittedName>
</protein>
<dbReference type="SUPFAM" id="SSF48452">
    <property type="entry name" value="TPR-like"/>
    <property type="match status" value="1"/>
</dbReference>
<proteinExistence type="predicted"/>
<keyword evidence="2" id="KW-0812">Transmembrane</keyword>
<feature type="domain" description="Guanylate cyclase" evidence="3">
    <location>
        <begin position="20"/>
        <end position="135"/>
    </location>
</feature>
<dbReference type="Pfam" id="PF00211">
    <property type="entry name" value="Guanylate_cyc"/>
    <property type="match status" value="1"/>
</dbReference>
<evidence type="ECO:0000256" key="1">
    <source>
        <dbReference type="PROSITE-ProRule" id="PRU00339"/>
    </source>
</evidence>
<reference evidence="4 5" key="1">
    <citation type="journal article" date="2016" name="Antonie Van Leeuwenhoek">
        <title>Dongia soli sp. nov., isolated from soil from Dokdo, Korea.</title>
        <authorList>
            <person name="Kim D.U."/>
            <person name="Lee H."/>
            <person name="Kim H."/>
            <person name="Kim S.G."/>
            <person name="Ka J.O."/>
        </authorList>
    </citation>
    <scope>NUCLEOTIDE SEQUENCE [LARGE SCALE GENOMIC DNA]</scope>
    <source>
        <strain evidence="4 5">D78</strain>
    </source>
</reference>